<proteinExistence type="predicted"/>
<organism evidence="2 3">
    <name type="scientific">Syntrophomonas wolfei subsp. wolfei (strain DSM 2245B / Goettingen)</name>
    <dbReference type="NCBI Taxonomy" id="335541"/>
    <lineage>
        <taxon>Bacteria</taxon>
        <taxon>Bacillati</taxon>
        <taxon>Bacillota</taxon>
        <taxon>Clostridia</taxon>
        <taxon>Eubacteriales</taxon>
        <taxon>Syntrophomonadaceae</taxon>
        <taxon>Syntrophomonas</taxon>
    </lineage>
</organism>
<dbReference type="CDD" id="cd00761">
    <property type="entry name" value="Glyco_tranf_GTA_type"/>
    <property type="match status" value="1"/>
</dbReference>
<dbReference type="CAZy" id="GT2">
    <property type="family name" value="Glycosyltransferase Family 2"/>
</dbReference>
<dbReference type="PANTHER" id="PTHR22916">
    <property type="entry name" value="GLYCOSYLTRANSFERASE"/>
    <property type="match status" value="1"/>
</dbReference>
<feature type="domain" description="Glycosyltransferase 2-like" evidence="1">
    <location>
        <begin position="9"/>
        <end position="151"/>
    </location>
</feature>
<dbReference type="InterPro" id="IPR029044">
    <property type="entry name" value="Nucleotide-diphossugar_trans"/>
</dbReference>
<sequence length="258" mass="29809">MGSLKAIVSIIIPSLLRADLLKWNLFSLAQQKIPYPFETIVLNDGIPDDTERICREYEQNLNLKYFFSGKRNLDGNIKWRGQGFAMNIGARISTGSILILCDAEMYHLNDTVFHLVEPLLQKPNLITIPRLGKNDWSGEFLRHIEERQGKYAPEALEHCDELRIKLPFLMAVSRSEFYSIGGFDEDFVGVWYEDDDLVGRLQMNACSYFETGAETVHLFHPRDKGEGVEERIAINEKLYFEKMSQIVRNQGREWGKLE</sequence>
<dbReference type="Proteomes" id="UP000001968">
    <property type="component" value="Chromosome"/>
</dbReference>
<dbReference type="KEGG" id="swo:Swol_0635"/>
<evidence type="ECO:0000259" key="1">
    <source>
        <dbReference type="Pfam" id="PF00535"/>
    </source>
</evidence>
<name>Q0AZ91_SYNWW</name>
<evidence type="ECO:0000313" key="2">
    <source>
        <dbReference type="EMBL" id="ABI67963.1"/>
    </source>
</evidence>
<protein>
    <recommendedName>
        <fullName evidence="1">Glycosyltransferase 2-like domain-containing protein</fullName>
    </recommendedName>
</protein>
<dbReference type="AlphaFoldDB" id="Q0AZ91"/>
<dbReference type="eggNOG" id="COG1216">
    <property type="taxonomic scope" value="Bacteria"/>
</dbReference>
<dbReference type="RefSeq" id="WP_011640068.1">
    <property type="nucleotide sequence ID" value="NC_008346.1"/>
</dbReference>
<dbReference type="Pfam" id="PF00535">
    <property type="entry name" value="Glycos_transf_2"/>
    <property type="match status" value="1"/>
</dbReference>
<evidence type="ECO:0000313" key="3">
    <source>
        <dbReference type="Proteomes" id="UP000001968"/>
    </source>
</evidence>
<gene>
    <name evidence="2" type="ordered locus">Swol_0635</name>
</gene>
<dbReference type="Gene3D" id="3.90.550.10">
    <property type="entry name" value="Spore Coat Polysaccharide Biosynthesis Protein SpsA, Chain A"/>
    <property type="match status" value="1"/>
</dbReference>
<dbReference type="HOGENOM" id="CLU_025996_0_7_9"/>
<dbReference type="InterPro" id="IPR001173">
    <property type="entry name" value="Glyco_trans_2-like"/>
</dbReference>
<dbReference type="OrthoDB" id="9812302at2"/>
<accession>Q0AZ91</accession>
<dbReference type="STRING" id="335541.Swol_0635"/>
<reference evidence="3" key="1">
    <citation type="journal article" date="2010" name="Environ. Microbiol.">
        <title>The genome of Syntrophomonas wolfei: new insights into syntrophic metabolism and biohydrogen production.</title>
        <authorList>
            <person name="Sieber J.R."/>
            <person name="Sims D.R."/>
            <person name="Han C."/>
            <person name="Kim E."/>
            <person name="Lykidis A."/>
            <person name="Lapidus A.L."/>
            <person name="McDonnald E."/>
            <person name="Rohlin L."/>
            <person name="Culley D.E."/>
            <person name="Gunsalus R."/>
            <person name="McInerney M.J."/>
        </authorList>
    </citation>
    <scope>NUCLEOTIDE SEQUENCE [LARGE SCALE GENOMIC DNA]</scope>
    <source>
        <strain evidence="3">DSM 2245B / Goettingen</strain>
    </source>
</reference>
<keyword evidence="3" id="KW-1185">Reference proteome</keyword>
<dbReference type="EMBL" id="CP000448">
    <property type="protein sequence ID" value="ABI67963.1"/>
    <property type="molecule type" value="Genomic_DNA"/>
</dbReference>
<dbReference type="SUPFAM" id="SSF53448">
    <property type="entry name" value="Nucleotide-diphospho-sugar transferases"/>
    <property type="match status" value="1"/>
</dbReference>